<dbReference type="GO" id="GO:0005829">
    <property type="term" value="C:cytosol"/>
    <property type="evidence" value="ECO:0007669"/>
    <property type="project" value="TreeGrafter"/>
</dbReference>
<dbReference type="Gene3D" id="3.90.470.20">
    <property type="entry name" value="4'-phosphopantetheinyl transferase domain"/>
    <property type="match status" value="2"/>
</dbReference>
<gene>
    <name evidence="4" type="ORF">GO493_19525</name>
</gene>
<dbReference type="Pfam" id="PF01648">
    <property type="entry name" value="ACPS"/>
    <property type="match status" value="1"/>
</dbReference>
<evidence type="ECO:0000256" key="2">
    <source>
        <dbReference type="ARBA" id="ARBA00022679"/>
    </source>
</evidence>
<feature type="domain" description="4'-phosphopantetheinyl transferase" evidence="3">
    <location>
        <begin position="101"/>
        <end position="191"/>
    </location>
</feature>
<evidence type="ECO:0000259" key="3">
    <source>
        <dbReference type="Pfam" id="PF01648"/>
    </source>
</evidence>
<comment type="caution">
    <text evidence="4">The sequence shown here is derived from an EMBL/GenBank/DDBJ whole genome shotgun (WGS) entry which is preliminary data.</text>
</comment>
<keyword evidence="2 4" id="KW-0808">Transferase</keyword>
<dbReference type="InterPro" id="IPR037143">
    <property type="entry name" value="4-PPantetheinyl_Trfase_dom_sf"/>
</dbReference>
<evidence type="ECO:0000313" key="4">
    <source>
        <dbReference type="EMBL" id="MVT10472.1"/>
    </source>
</evidence>
<accession>A0A7K1U7Z5</accession>
<dbReference type="PANTHER" id="PTHR12215:SF10">
    <property type="entry name" value="L-AMINOADIPATE-SEMIALDEHYDE DEHYDROGENASE-PHOSPHOPANTETHEINYL TRANSFERASE"/>
    <property type="match status" value="1"/>
</dbReference>
<comment type="similarity">
    <text evidence="1">Belongs to the P-Pant transferase superfamily. Gsp/Sfp/HetI/AcpT family.</text>
</comment>
<dbReference type="InterPro" id="IPR008278">
    <property type="entry name" value="4-PPantetheinyl_Trfase_dom"/>
</dbReference>
<dbReference type="GO" id="GO:0000287">
    <property type="term" value="F:magnesium ion binding"/>
    <property type="evidence" value="ECO:0007669"/>
    <property type="project" value="InterPro"/>
</dbReference>
<reference evidence="4 5" key="1">
    <citation type="submission" date="2019-12" db="EMBL/GenBank/DDBJ databases">
        <title>Chitinophaga sp. strain ysch24 (GDMCC 1.1355), whole genome shotgun sequence.</title>
        <authorList>
            <person name="Zhang X."/>
        </authorList>
    </citation>
    <scope>NUCLEOTIDE SEQUENCE [LARGE SCALE GENOMIC DNA]</scope>
    <source>
        <strain evidence="5">ysch24</strain>
    </source>
</reference>
<evidence type="ECO:0000313" key="5">
    <source>
        <dbReference type="Proteomes" id="UP000461730"/>
    </source>
</evidence>
<organism evidence="4 5">
    <name type="scientific">Chitinophaga tropicalis</name>
    <dbReference type="NCBI Taxonomy" id="2683588"/>
    <lineage>
        <taxon>Bacteria</taxon>
        <taxon>Pseudomonadati</taxon>
        <taxon>Bacteroidota</taxon>
        <taxon>Chitinophagia</taxon>
        <taxon>Chitinophagales</taxon>
        <taxon>Chitinophagaceae</taxon>
        <taxon>Chitinophaga</taxon>
    </lineage>
</organism>
<name>A0A7K1U7Z5_9BACT</name>
<dbReference type="Proteomes" id="UP000461730">
    <property type="component" value="Unassembled WGS sequence"/>
</dbReference>
<dbReference type="PANTHER" id="PTHR12215">
    <property type="entry name" value="PHOSPHOPANTETHEINE TRANSFERASE"/>
    <property type="match status" value="1"/>
</dbReference>
<keyword evidence="5" id="KW-1185">Reference proteome</keyword>
<dbReference type="GO" id="GO:0019878">
    <property type="term" value="P:lysine biosynthetic process via aminoadipic acid"/>
    <property type="evidence" value="ECO:0007669"/>
    <property type="project" value="TreeGrafter"/>
</dbReference>
<evidence type="ECO:0000256" key="1">
    <source>
        <dbReference type="ARBA" id="ARBA00010990"/>
    </source>
</evidence>
<dbReference type="RefSeq" id="WP_157307918.1">
    <property type="nucleotide sequence ID" value="NZ_WRXN01000009.1"/>
</dbReference>
<dbReference type="SUPFAM" id="SSF56214">
    <property type="entry name" value="4'-phosphopantetheinyl transferase"/>
    <property type="match status" value="2"/>
</dbReference>
<dbReference type="GO" id="GO:0008897">
    <property type="term" value="F:holo-[acyl-carrier-protein] synthase activity"/>
    <property type="evidence" value="ECO:0007669"/>
    <property type="project" value="InterPro"/>
</dbReference>
<proteinExistence type="inferred from homology"/>
<dbReference type="EMBL" id="WRXN01000009">
    <property type="protein sequence ID" value="MVT10472.1"/>
    <property type="molecule type" value="Genomic_DNA"/>
</dbReference>
<dbReference type="AlphaFoldDB" id="A0A7K1U7Z5"/>
<protein>
    <submittedName>
        <fullName evidence="4">4'-phosphopantetheinyl transferase superfamily protein</fullName>
    </submittedName>
</protein>
<dbReference type="InterPro" id="IPR050559">
    <property type="entry name" value="P-Pant_transferase_sf"/>
</dbReference>
<sequence>MPLIRTIQINPTNRLGVWKIAEDEDFFKEKVNISPAIHHPHKRLQHFAGRYLLQELYPGFPVANIQVMQSRKPYLDGHSLHFSISHCGDFVAAIVSSDRVVGIDIEEMKPKIEKVSHKFLSPAERDFIDGQHGLAHKTICWSAKEAVYKWYGLGGVDFKENMQIAPFTFQSKGFLTCNFNKADKIARLYLQYVMEDNLCLTWTNEADESAATIAAITTENAAVEAAIKVLKHGIRPV</sequence>